<dbReference type="AlphaFoldDB" id="A0A199W6M4"/>
<evidence type="ECO:0000256" key="7">
    <source>
        <dbReference type="ARBA" id="ARBA00024340"/>
    </source>
</evidence>
<dbReference type="InterPro" id="IPR051525">
    <property type="entry name" value="DVL_RTFL_regulatory"/>
</dbReference>
<evidence type="ECO:0000256" key="5">
    <source>
        <dbReference type="ARBA" id="ARBA00022989"/>
    </source>
</evidence>
<name>A0A199W6M4_ANACO</name>
<dbReference type="EMBL" id="LSRQ01000162">
    <property type="protein sequence ID" value="OAY84896.1"/>
    <property type="molecule type" value="Genomic_DNA"/>
</dbReference>
<comment type="similarity">
    <text evidence="7">Belongs to the DVL/RTFL small polypeptides family.</text>
</comment>
<evidence type="ECO:0000313" key="9">
    <source>
        <dbReference type="Proteomes" id="UP000092600"/>
    </source>
</evidence>
<evidence type="ECO:0000256" key="4">
    <source>
        <dbReference type="ARBA" id="ARBA00022692"/>
    </source>
</evidence>
<dbReference type="Pfam" id="PF08137">
    <property type="entry name" value="DVL"/>
    <property type="match status" value="1"/>
</dbReference>
<organism evidence="8 9">
    <name type="scientific">Ananas comosus</name>
    <name type="common">Pineapple</name>
    <name type="synonym">Ananas ananas</name>
    <dbReference type="NCBI Taxonomy" id="4615"/>
    <lineage>
        <taxon>Eukaryota</taxon>
        <taxon>Viridiplantae</taxon>
        <taxon>Streptophyta</taxon>
        <taxon>Embryophyta</taxon>
        <taxon>Tracheophyta</taxon>
        <taxon>Spermatophyta</taxon>
        <taxon>Magnoliopsida</taxon>
        <taxon>Liliopsida</taxon>
        <taxon>Poales</taxon>
        <taxon>Bromeliaceae</taxon>
        <taxon>Bromelioideae</taxon>
        <taxon>Ananas</taxon>
    </lineage>
</organism>
<reference evidence="8 9" key="1">
    <citation type="journal article" date="2016" name="DNA Res.">
        <title>The draft genome of MD-2 pineapple using hybrid error correction of long reads.</title>
        <authorList>
            <person name="Redwan R.M."/>
            <person name="Saidin A."/>
            <person name="Kumar S.V."/>
        </authorList>
    </citation>
    <scope>NUCLEOTIDE SEQUENCE [LARGE SCALE GENOMIC DNA]</scope>
    <source>
        <strain evidence="9">cv. MD2</strain>
        <tissue evidence="8">Leaf</tissue>
    </source>
</reference>
<accession>A0A199W6M4</accession>
<keyword evidence="4" id="KW-0812">Transmembrane</keyword>
<keyword evidence="5" id="KW-1133">Transmembrane helix</keyword>
<dbReference type="GO" id="GO:0048367">
    <property type="term" value="P:shoot system development"/>
    <property type="evidence" value="ECO:0007669"/>
    <property type="project" value="UniProtKB-ARBA"/>
</dbReference>
<dbReference type="InterPro" id="IPR012552">
    <property type="entry name" value="DVL"/>
</dbReference>
<keyword evidence="3" id="KW-1003">Cell membrane</keyword>
<evidence type="ECO:0000256" key="2">
    <source>
        <dbReference type="ARBA" id="ARBA00022473"/>
    </source>
</evidence>
<sequence>MYGRSRCTELFEWSRLLDNSHGGVRNGVCFRDVSLNVSRALERHFDYLPVLVLCPRGEMEKSEESFPRNTFRWRCRRVVKEKRAKFYILRRCIAMLLCWRDGTDS</sequence>
<dbReference type="GO" id="GO:0005886">
    <property type="term" value="C:plasma membrane"/>
    <property type="evidence" value="ECO:0007669"/>
    <property type="project" value="UniProtKB-SubCell"/>
</dbReference>
<comment type="caution">
    <text evidence="8">The sequence shown here is derived from an EMBL/GenBank/DDBJ whole genome shotgun (WGS) entry which is preliminary data.</text>
</comment>
<evidence type="ECO:0000256" key="3">
    <source>
        <dbReference type="ARBA" id="ARBA00022475"/>
    </source>
</evidence>
<evidence type="ECO:0000256" key="1">
    <source>
        <dbReference type="ARBA" id="ARBA00004162"/>
    </source>
</evidence>
<dbReference type="Proteomes" id="UP000092600">
    <property type="component" value="Unassembled WGS sequence"/>
</dbReference>
<comment type="subcellular location">
    <subcellularLocation>
        <location evidence="1">Cell membrane</location>
        <topology evidence="1">Single-pass membrane protein</topology>
    </subcellularLocation>
</comment>
<feature type="non-terminal residue" evidence="8">
    <location>
        <position position="105"/>
    </location>
</feature>
<proteinExistence type="inferred from homology"/>
<dbReference type="GO" id="GO:0008285">
    <property type="term" value="P:negative regulation of cell population proliferation"/>
    <property type="evidence" value="ECO:0007669"/>
    <property type="project" value="InterPro"/>
</dbReference>
<keyword evidence="2" id="KW-0217">Developmental protein</keyword>
<dbReference type="PANTHER" id="PTHR33102">
    <property type="entry name" value="DVL19-RELATED-RELATED"/>
    <property type="match status" value="1"/>
</dbReference>
<keyword evidence="6" id="KW-0472">Membrane</keyword>
<evidence type="ECO:0000256" key="6">
    <source>
        <dbReference type="ARBA" id="ARBA00023136"/>
    </source>
</evidence>
<gene>
    <name evidence="8" type="ORF">ACMD2_18851</name>
</gene>
<protein>
    <submittedName>
        <fullName evidence="8">Uncharacterized protein</fullName>
    </submittedName>
</protein>
<evidence type="ECO:0000313" key="8">
    <source>
        <dbReference type="EMBL" id="OAY84896.1"/>
    </source>
</evidence>